<dbReference type="AlphaFoldDB" id="A0A3R9KY15"/>
<dbReference type="NCBIfam" id="NF033491">
    <property type="entry name" value="BA3454_fam"/>
    <property type="match status" value="1"/>
</dbReference>
<comment type="caution">
    <text evidence="1">The sequence shown here is derived from an EMBL/GenBank/DDBJ whole genome shotgun (WGS) entry which is preliminary data.</text>
</comment>
<organism evidence="1 2">
    <name type="scientific">Mesobacillus subterraneus</name>
    <dbReference type="NCBI Taxonomy" id="285983"/>
    <lineage>
        <taxon>Bacteria</taxon>
        <taxon>Bacillati</taxon>
        <taxon>Bacillota</taxon>
        <taxon>Bacilli</taxon>
        <taxon>Bacillales</taxon>
        <taxon>Bacillaceae</taxon>
        <taxon>Mesobacillus</taxon>
    </lineage>
</organism>
<dbReference type="EMBL" id="RSFW01000006">
    <property type="protein sequence ID" value="RSD28668.1"/>
    <property type="molecule type" value="Genomic_DNA"/>
</dbReference>
<dbReference type="InterPro" id="IPR049728">
    <property type="entry name" value="BA3454-like"/>
</dbReference>
<sequence length="51" mass="5982">MMEVFLTIAYKGKNYHTNVIVDKGISWEEIHRVAEAQVEKQWSKRAFNLTA</sequence>
<name>A0A3R9KY15_9BACI</name>
<protein>
    <submittedName>
        <fullName evidence="1">BA3454 family stress response protein</fullName>
    </submittedName>
</protein>
<reference evidence="2" key="1">
    <citation type="submission" date="2018-12" db="EMBL/GenBank/DDBJ databases">
        <title>Bacillus chawlae sp. nov., Bacillus glennii sp. nov., and Bacillus saganii sp. nov. Isolated from the Vehicle Assembly Building at Kennedy Space Center where the Viking Spacecraft were Assembled.</title>
        <authorList>
            <person name="Seuylemezian A."/>
            <person name="Vaishampayan P."/>
        </authorList>
    </citation>
    <scope>NUCLEOTIDE SEQUENCE [LARGE SCALE GENOMIC DNA]</scope>
    <source>
        <strain evidence="2">DSM 13966</strain>
    </source>
</reference>
<proteinExistence type="predicted"/>
<gene>
    <name evidence="1" type="ORF">EJA10_03580</name>
</gene>
<evidence type="ECO:0000313" key="1">
    <source>
        <dbReference type="EMBL" id="RSD28668.1"/>
    </source>
</evidence>
<dbReference type="RefSeq" id="WP_125478630.1">
    <property type="nucleotide sequence ID" value="NZ_RSFW01000006.1"/>
</dbReference>
<dbReference type="Proteomes" id="UP000279911">
    <property type="component" value="Unassembled WGS sequence"/>
</dbReference>
<dbReference type="OrthoDB" id="2721802at2"/>
<evidence type="ECO:0000313" key="2">
    <source>
        <dbReference type="Proteomes" id="UP000279911"/>
    </source>
</evidence>
<accession>A0A3R9KY15</accession>